<evidence type="ECO:0000313" key="1">
    <source>
        <dbReference type="EMBL" id="SVE06227.1"/>
    </source>
</evidence>
<accession>A0A383AEI6</accession>
<protein>
    <submittedName>
        <fullName evidence="1">Uncharacterized protein</fullName>
    </submittedName>
</protein>
<name>A0A383AEI6_9ZZZZ</name>
<sequence>VEIHLVKLLLTQASPIKYFFYPTSTPDLELPLSQEFFRIQFSLIDWKFHITQRMCDCTTI</sequence>
<gene>
    <name evidence="1" type="ORF">METZ01_LOCUS459081</name>
</gene>
<organism evidence="1">
    <name type="scientific">marine metagenome</name>
    <dbReference type="NCBI Taxonomy" id="408172"/>
    <lineage>
        <taxon>unclassified sequences</taxon>
        <taxon>metagenomes</taxon>
        <taxon>ecological metagenomes</taxon>
    </lineage>
</organism>
<dbReference type="AlphaFoldDB" id="A0A383AEI6"/>
<reference evidence="1" key="1">
    <citation type="submission" date="2018-05" db="EMBL/GenBank/DDBJ databases">
        <authorList>
            <person name="Lanie J.A."/>
            <person name="Ng W.-L."/>
            <person name="Kazmierczak K.M."/>
            <person name="Andrzejewski T.M."/>
            <person name="Davidsen T.M."/>
            <person name="Wayne K.J."/>
            <person name="Tettelin H."/>
            <person name="Glass J.I."/>
            <person name="Rusch D."/>
            <person name="Podicherti R."/>
            <person name="Tsui H.-C.T."/>
            <person name="Winkler M.E."/>
        </authorList>
    </citation>
    <scope>NUCLEOTIDE SEQUENCE</scope>
</reference>
<dbReference type="EMBL" id="UINC01191530">
    <property type="protein sequence ID" value="SVE06227.1"/>
    <property type="molecule type" value="Genomic_DNA"/>
</dbReference>
<proteinExistence type="predicted"/>
<feature type="non-terminal residue" evidence="1">
    <location>
        <position position="1"/>
    </location>
</feature>